<evidence type="ECO:0000256" key="3">
    <source>
        <dbReference type="SAM" id="SignalP"/>
    </source>
</evidence>
<evidence type="ECO:0000259" key="4">
    <source>
        <dbReference type="Pfam" id="PF08341"/>
    </source>
</evidence>
<feature type="signal peptide" evidence="3">
    <location>
        <begin position="1"/>
        <end position="28"/>
    </location>
</feature>
<dbReference type="EMBL" id="CAJVAX010000012">
    <property type="protein sequence ID" value="CAG7626155.1"/>
    <property type="molecule type" value="Genomic_DNA"/>
</dbReference>
<sequence>MFTTYRRSAARIAAAGVATGLLAAGAFAGAGSAVADDAATPSSSGATAVLEGIQSDLSDVATVATKDGGTNTHEAAGLFKMDLGGGKSIYTYCIDLFNSTKPKAHYQEVPWSATSLYQQGKDRAKAGKIAWILNHSFPQVDDLGALATTAGAGPLTKKTAAAGTQVAIWRLSDDPTAKANDPAAEQLADYLSKTAVAVAEPDASLTLDPPSVSGKSGDRIGPVTVHTNAKSADAEIAADAAGVKLVDADGRPVTTAKDGSKLYFDVPAGTKDGSTSVKVTATTTVPIGRAFTGFGANDVASQTQILAGSDTTPLTAQATVTWAKKGAIPAVSAAVNCAKGGVDVTAANKGDEDLVFSLGGKDYTVAPGASQTVLVPVAEDQHYKIDVTLPDKSVKSFEGVLDCKSATTVPTTPANQPSPAGSDQDLAATGSSSATPMIAGIAIALVVLGGGAVFFFRRKKSATGTE</sequence>
<dbReference type="NCBIfam" id="TIGR03934">
    <property type="entry name" value="TQXA_dom"/>
    <property type="match status" value="1"/>
</dbReference>
<reference evidence="5" key="1">
    <citation type="submission" date="2021-06" db="EMBL/GenBank/DDBJ databases">
        <authorList>
            <person name="Arsene-Ploetze F."/>
        </authorList>
    </citation>
    <scope>NUCLEOTIDE SEQUENCE</scope>
    <source>
        <strain evidence="5">SBRY1</strain>
    </source>
</reference>
<dbReference type="RefSeq" id="WP_205042396.1">
    <property type="nucleotide sequence ID" value="NZ_CAJVAX010000012.1"/>
</dbReference>
<gene>
    <name evidence="5" type="ORF">SBRY_20233</name>
</gene>
<keyword evidence="2" id="KW-0472">Membrane</keyword>
<keyword evidence="2" id="KW-0812">Transmembrane</keyword>
<dbReference type="InterPro" id="IPR013552">
    <property type="entry name" value="Thioester_dom"/>
</dbReference>
<evidence type="ECO:0000313" key="6">
    <source>
        <dbReference type="Proteomes" id="UP001153328"/>
    </source>
</evidence>
<organism evidence="5 6">
    <name type="scientific">Actinacidiphila bryophytorum</name>
    <dbReference type="NCBI Taxonomy" id="1436133"/>
    <lineage>
        <taxon>Bacteria</taxon>
        <taxon>Bacillati</taxon>
        <taxon>Actinomycetota</taxon>
        <taxon>Actinomycetes</taxon>
        <taxon>Kitasatosporales</taxon>
        <taxon>Streptomycetaceae</taxon>
        <taxon>Actinacidiphila</taxon>
    </lineage>
</organism>
<feature type="transmembrane region" description="Helical" evidence="2">
    <location>
        <begin position="437"/>
        <end position="456"/>
    </location>
</feature>
<dbReference type="NCBIfam" id="NF041528">
    <property type="entry name" value="strep_LAETG"/>
    <property type="match status" value="1"/>
</dbReference>
<dbReference type="CDD" id="cd12087">
    <property type="entry name" value="TM_EGFR-like"/>
    <property type="match status" value="1"/>
</dbReference>
<feature type="chain" id="PRO_5040941030" evidence="3">
    <location>
        <begin position="29"/>
        <end position="466"/>
    </location>
</feature>
<protein>
    <submittedName>
        <fullName evidence="5">LPXTG-motif cell wall anchor domain-containing protein/TQXA domain-containing protein</fullName>
    </submittedName>
</protein>
<keyword evidence="3" id="KW-0732">Signal</keyword>
<evidence type="ECO:0000256" key="2">
    <source>
        <dbReference type="SAM" id="Phobius"/>
    </source>
</evidence>
<comment type="caution">
    <text evidence="5">The sequence shown here is derived from an EMBL/GenBank/DDBJ whole genome shotgun (WGS) entry which is preliminary data.</text>
</comment>
<dbReference type="Pfam" id="PF08341">
    <property type="entry name" value="TED"/>
    <property type="match status" value="1"/>
</dbReference>
<dbReference type="Proteomes" id="UP001153328">
    <property type="component" value="Unassembled WGS sequence"/>
</dbReference>
<keyword evidence="6" id="KW-1185">Reference proteome</keyword>
<proteinExistence type="predicted"/>
<name>A0A9W4E6D2_9ACTN</name>
<accession>A0A9W4E6D2</accession>
<keyword evidence="2" id="KW-1133">Transmembrane helix</keyword>
<feature type="domain" description="Thioester" evidence="4">
    <location>
        <begin position="91"/>
        <end position="195"/>
    </location>
</feature>
<dbReference type="InterPro" id="IPR023849">
    <property type="entry name" value="TQXA_dom"/>
</dbReference>
<feature type="compositionally biased region" description="Polar residues" evidence="1">
    <location>
        <begin position="407"/>
        <end position="421"/>
    </location>
</feature>
<evidence type="ECO:0000313" key="5">
    <source>
        <dbReference type="EMBL" id="CAG7626155.1"/>
    </source>
</evidence>
<feature type="region of interest" description="Disordered" evidence="1">
    <location>
        <begin position="407"/>
        <end position="429"/>
    </location>
</feature>
<dbReference type="NCBIfam" id="TIGR01167">
    <property type="entry name" value="LPXTG_anchor"/>
    <property type="match status" value="1"/>
</dbReference>
<evidence type="ECO:0000256" key="1">
    <source>
        <dbReference type="SAM" id="MobiDB-lite"/>
    </source>
</evidence>
<dbReference type="AlphaFoldDB" id="A0A9W4E6D2"/>